<dbReference type="PRINTS" id="PR00778">
    <property type="entry name" value="HTHARSR"/>
</dbReference>
<accession>A0AA90P081</accession>
<dbReference type="EMBL" id="JASXSV010000017">
    <property type="protein sequence ID" value="MDP0589641.1"/>
    <property type="molecule type" value="Genomic_DNA"/>
</dbReference>
<dbReference type="Pfam" id="PF01022">
    <property type="entry name" value="HTH_5"/>
    <property type="match status" value="1"/>
</dbReference>
<proteinExistence type="predicted"/>
<evidence type="ECO:0000256" key="2">
    <source>
        <dbReference type="ARBA" id="ARBA00023125"/>
    </source>
</evidence>
<dbReference type="GO" id="GO:0003677">
    <property type="term" value="F:DNA binding"/>
    <property type="evidence" value="ECO:0007669"/>
    <property type="project" value="UniProtKB-KW"/>
</dbReference>
<dbReference type="InterPro" id="IPR001845">
    <property type="entry name" value="HTH_ArsR_DNA-bd_dom"/>
</dbReference>
<keyword evidence="1" id="KW-0805">Transcription regulation</keyword>
<dbReference type="NCBIfam" id="NF033788">
    <property type="entry name" value="HTH_metalloreg"/>
    <property type="match status" value="1"/>
</dbReference>
<evidence type="ECO:0000313" key="6">
    <source>
        <dbReference type="Proteomes" id="UP001178148"/>
    </source>
</evidence>
<dbReference type="InterPro" id="IPR051011">
    <property type="entry name" value="Metal_resp_trans_reg"/>
</dbReference>
<evidence type="ECO:0000259" key="4">
    <source>
        <dbReference type="PROSITE" id="PS50987"/>
    </source>
</evidence>
<feature type="domain" description="HTH arsR-type" evidence="4">
    <location>
        <begin position="15"/>
        <end position="109"/>
    </location>
</feature>
<dbReference type="PANTHER" id="PTHR43132">
    <property type="entry name" value="ARSENICAL RESISTANCE OPERON REPRESSOR ARSR-RELATED"/>
    <property type="match status" value="1"/>
</dbReference>
<evidence type="ECO:0000256" key="1">
    <source>
        <dbReference type="ARBA" id="ARBA00023015"/>
    </source>
</evidence>
<dbReference type="Proteomes" id="UP001178148">
    <property type="component" value="Unassembled WGS sequence"/>
</dbReference>
<protein>
    <submittedName>
        <fullName evidence="5">Metalloregulator ArsR/SmtB family transcription factor</fullName>
    </submittedName>
</protein>
<dbReference type="PROSITE" id="PS50987">
    <property type="entry name" value="HTH_ARSR_2"/>
    <property type="match status" value="1"/>
</dbReference>
<dbReference type="CDD" id="cd00090">
    <property type="entry name" value="HTH_ARSR"/>
    <property type="match status" value="1"/>
</dbReference>
<comment type="caution">
    <text evidence="5">The sequence shown here is derived from an EMBL/GenBank/DDBJ whole genome shotgun (WGS) entry which is preliminary data.</text>
</comment>
<evidence type="ECO:0000256" key="3">
    <source>
        <dbReference type="ARBA" id="ARBA00023163"/>
    </source>
</evidence>
<dbReference type="InterPro" id="IPR011991">
    <property type="entry name" value="ArsR-like_HTH"/>
</dbReference>
<dbReference type="InterPro" id="IPR036390">
    <property type="entry name" value="WH_DNA-bd_sf"/>
</dbReference>
<keyword evidence="6" id="KW-1185">Reference proteome</keyword>
<dbReference type="AlphaFoldDB" id="A0AA90P081"/>
<evidence type="ECO:0000313" key="5">
    <source>
        <dbReference type="EMBL" id="MDP0589641.1"/>
    </source>
</evidence>
<dbReference type="PANTHER" id="PTHR43132:SF6">
    <property type="entry name" value="HTH-TYPE TRANSCRIPTIONAL REPRESSOR CZRA"/>
    <property type="match status" value="1"/>
</dbReference>
<dbReference type="SMART" id="SM00418">
    <property type="entry name" value="HTH_ARSR"/>
    <property type="match status" value="1"/>
</dbReference>
<gene>
    <name evidence="5" type="ORF">QS748_10805</name>
</gene>
<dbReference type="SUPFAM" id="SSF46785">
    <property type="entry name" value="Winged helix' DNA-binding domain"/>
    <property type="match status" value="1"/>
</dbReference>
<reference evidence="5 6" key="1">
    <citation type="journal article" date="2023" name="bioRxiv">
        <title>An intranuclear bacterial parasite of deep-sea mussels expresses apoptosis inhibitors acquired from its host.</title>
        <authorList>
            <person name="Gonzalez Porras M.A."/>
            <person name="Assie A."/>
            <person name="Tietjen M."/>
            <person name="Violette M."/>
            <person name="Kleiner M."/>
            <person name="Gruber-Vodicka H."/>
            <person name="Dubilier N."/>
            <person name="Leisch N."/>
        </authorList>
    </citation>
    <scope>NUCLEOTIDE SEQUENCE [LARGE SCALE GENOMIC DNA]</scope>
    <source>
        <strain evidence="5">IAP13</strain>
    </source>
</reference>
<keyword evidence="3" id="KW-0804">Transcription</keyword>
<dbReference type="GO" id="GO:0003700">
    <property type="term" value="F:DNA-binding transcription factor activity"/>
    <property type="evidence" value="ECO:0007669"/>
    <property type="project" value="InterPro"/>
</dbReference>
<dbReference type="InterPro" id="IPR036388">
    <property type="entry name" value="WH-like_DNA-bd_sf"/>
</dbReference>
<keyword evidence="2" id="KW-0238">DNA-binding</keyword>
<sequence>MATSLPPCCEYLPELTKTQHDKLASIFHLLGDDGRLHLVMACIETPRTVTELSAIATMSQPLTSHHLRQLREARILKSTRHGKQMLYELDDHHIRHVLLDMATHILEPEETDRKGEGDGE</sequence>
<dbReference type="Gene3D" id="1.10.10.10">
    <property type="entry name" value="Winged helix-like DNA-binding domain superfamily/Winged helix DNA-binding domain"/>
    <property type="match status" value="1"/>
</dbReference>
<name>A0AA90P081_9GAMM</name>
<organism evidence="5 6">
    <name type="scientific">Candidatus Endonucleibacter bathymodioli</name>
    <dbReference type="NCBI Taxonomy" id="539814"/>
    <lineage>
        <taxon>Bacteria</taxon>
        <taxon>Pseudomonadati</taxon>
        <taxon>Pseudomonadota</taxon>
        <taxon>Gammaproteobacteria</taxon>
        <taxon>Oceanospirillales</taxon>
        <taxon>Endozoicomonadaceae</taxon>
        <taxon>Candidatus Endonucleibacter</taxon>
    </lineage>
</organism>